<gene>
    <name evidence="2" type="ORF">EDWATA_01296</name>
</gene>
<dbReference type="AlphaFoldDB" id="D4F3I6"/>
<proteinExistence type="predicted"/>
<organism evidence="2 3">
    <name type="scientific">Edwardsiella tarda ATCC 23685</name>
    <dbReference type="NCBI Taxonomy" id="500638"/>
    <lineage>
        <taxon>Bacteria</taxon>
        <taxon>Pseudomonadati</taxon>
        <taxon>Pseudomonadota</taxon>
        <taxon>Gammaproteobacteria</taxon>
        <taxon>Enterobacterales</taxon>
        <taxon>Hafniaceae</taxon>
        <taxon>Edwardsiella</taxon>
    </lineage>
</organism>
<feature type="region of interest" description="Disordered" evidence="1">
    <location>
        <begin position="1"/>
        <end position="21"/>
    </location>
</feature>
<dbReference type="Proteomes" id="UP000003692">
    <property type="component" value="Unassembled WGS sequence"/>
</dbReference>
<reference evidence="2 3" key="1">
    <citation type="submission" date="2010-02" db="EMBL/GenBank/DDBJ databases">
        <authorList>
            <person name="Weinstock G."/>
            <person name="Sodergren E."/>
            <person name="Clifton S."/>
            <person name="Fulton L."/>
            <person name="Fulton B."/>
            <person name="Courtney L."/>
            <person name="Fronick C."/>
            <person name="Harrison M."/>
            <person name="Strong C."/>
            <person name="Farmer C."/>
            <person name="Delahaunty K."/>
            <person name="Markovic C."/>
            <person name="Hall O."/>
            <person name="Minx P."/>
            <person name="Tomlinson C."/>
            <person name="Mitreva M."/>
            <person name="Nelson J."/>
            <person name="Hou S."/>
            <person name="Wollam A."/>
            <person name="Pepin K.H."/>
            <person name="Johnson M."/>
            <person name="Bhonagiri V."/>
            <person name="Zhang X."/>
            <person name="Suruliraj S."/>
            <person name="Warren W."/>
            <person name="Chinwalla A."/>
            <person name="Mardis E.R."/>
            <person name="Wilson R.K."/>
        </authorList>
    </citation>
    <scope>NUCLEOTIDE SEQUENCE [LARGE SCALE GENOMIC DNA]</scope>
    <source>
        <strain evidence="2 3">ATCC 23685</strain>
    </source>
</reference>
<evidence type="ECO:0000313" key="3">
    <source>
        <dbReference type="Proteomes" id="UP000003692"/>
    </source>
</evidence>
<accession>D4F3I6</accession>
<protein>
    <submittedName>
        <fullName evidence="2">Uncharacterized protein</fullName>
    </submittedName>
</protein>
<evidence type="ECO:0000256" key="1">
    <source>
        <dbReference type="SAM" id="MobiDB-lite"/>
    </source>
</evidence>
<comment type="caution">
    <text evidence="2">The sequence shown here is derived from an EMBL/GenBank/DDBJ whole genome shotgun (WGS) entry which is preliminary data.</text>
</comment>
<name>D4F3I6_EDWTA</name>
<dbReference type="HOGENOM" id="CLU_3042932_0_0_6"/>
<sequence length="54" mass="6122">MRQVTTGGAPPDRHRQSRPPRQIRFFSRAILDGADDNDASTYEAFIKARVYVAD</sequence>
<dbReference type="EMBL" id="ADGK01000067">
    <property type="protein sequence ID" value="EFE23656.1"/>
    <property type="molecule type" value="Genomic_DNA"/>
</dbReference>
<evidence type="ECO:0000313" key="2">
    <source>
        <dbReference type="EMBL" id="EFE23656.1"/>
    </source>
</evidence>